<dbReference type="ChiTaRS" id="MCM4">
    <property type="organism name" value="human"/>
</dbReference>
<reference evidence="8" key="6">
    <citation type="journal article" date="2012" name="Proc. Natl. Acad. Sci. U.S.A.">
        <title>N-terminal acetylome analyses and functional insights of the N-terminal acetyltransferase NatB.</title>
        <authorList>
            <person name="Van Damme P."/>
            <person name="Lasa M."/>
            <person name="Polevoda B."/>
            <person name="Gazquez C."/>
            <person name="Elosegui-Artola A."/>
            <person name="Kim D.S."/>
            <person name="De Juan-Pardo E."/>
            <person name="Demeyer K."/>
            <person name="Hole K."/>
            <person name="Larrea E."/>
            <person name="Timmerman E."/>
            <person name="Prieto J."/>
            <person name="Arnesen T."/>
            <person name="Sherman F."/>
            <person name="Gevaert K."/>
            <person name="Aldabe R."/>
        </authorList>
    </citation>
    <scope>IDENTIFICATION BY MASS SPECTROMETRY [LARGE SCALE ANALYSIS]</scope>
</reference>
<dbReference type="MassIVE" id="A0A3B3IS88"/>
<evidence type="ECO:0007829" key="6">
    <source>
        <dbReference type="PubMed" id="20068231"/>
    </source>
</evidence>
<gene>
    <name evidence="2" type="primary">MCM4</name>
</gene>
<dbReference type="Bgee" id="ENSG00000104738">
    <property type="expression patterns" value="Expressed in ventricular zone and 202 other cell types or tissues"/>
</dbReference>
<reference evidence="2" key="8">
    <citation type="submission" date="2025-09" db="UniProtKB">
        <authorList>
            <consortium name="Ensembl"/>
        </authorList>
    </citation>
    <scope>IDENTIFICATION</scope>
</reference>
<evidence type="ECO:0007829" key="4">
    <source>
        <dbReference type="PeptideAtlas" id="A0A3B3IS88"/>
    </source>
</evidence>
<name>A0A3B3IS88_HUMAN</name>
<dbReference type="AlphaFoldDB" id="A0A3B3IS88"/>
<dbReference type="VEuPathDB" id="HostDB:ENSG00000104738"/>
<proteinExistence type="evidence at protein level"/>
<dbReference type="Ensembl" id="ENST00000648519.1">
    <property type="protein sequence ID" value="ENSP00000497176.1"/>
    <property type="gene ID" value="ENSG00000104738.19"/>
</dbReference>
<sequence length="160" mass="17935">MSSPASTPSRRGSRRGRATPAQTRESPEPGPLQPPAPPRLPSRRSWQRWVGARDPGAQPRAGRCRLVRTDTHSRLWPGCCLIRLPFASVWFGSVLGVRMPGHLPLRDVEARIPPPRGSCSRCQPRLEWTCRALLRRTCCFPALPKCILQLSLLTLMLVHH</sequence>
<reference evidence="6" key="4">
    <citation type="journal article" date="2010" name="Sci. Signal.">
        <title>Quantitative phosphoproteomics reveals widespread full phosphorylation site occupancy during mitosis.</title>
        <authorList>
            <person name="Olsen J.V."/>
            <person name="Vermeulen M."/>
            <person name="Santamaria A."/>
            <person name="Kumar C."/>
            <person name="Miller M.L."/>
            <person name="Jensen L.J."/>
            <person name="Gnad F."/>
            <person name="Cox J."/>
            <person name="Jensen T.S."/>
            <person name="Nigg E.A."/>
            <person name="Brunak S."/>
            <person name="Mann M."/>
        </authorList>
    </citation>
    <scope>IDENTIFICATION BY MASS SPECTROMETRY [LARGE SCALE ANALYSIS]</scope>
</reference>
<organism evidence="2 3">
    <name type="scientific">Homo sapiens</name>
    <name type="common">Human</name>
    <dbReference type="NCBI Taxonomy" id="9606"/>
    <lineage>
        <taxon>Eukaryota</taxon>
        <taxon>Metazoa</taxon>
        <taxon>Chordata</taxon>
        <taxon>Craniata</taxon>
        <taxon>Vertebrata</taxon>
        <taxon>Euteleostomi</taxon>
        <taxon>Mammalia</taxon>
        <taxon>Eutheria</taxon>
        <taxon>Euarchontoglires</taxon>
        <taxon>Primates</taxon>
        <taxon>Haplorrhini</taxon>
        <taxon>Catarrhini</taxon>
        <taxon>Hominidae</taxon>
        <taxon>Homo</taxon>
    </lineage>
</organism>
<keyword evidence="3" id="KW-1185">Reference proteome</keyword>
<protein>
    <submittedName>
        <fullName evidence="2">Minichromosome maintenance complex component 4</fullName>
    </submittedName>
</protein>
<feature type="compositionally biased region" description="Low complexity" evidence="1">
    <location>
        <begin position="1"/>
        <end position="10"/>
    </location>
</feature>
<dbReference type="OpenTargets" id="ENSG00000104738"/>
<reference evidence="2 3" key="2">
    <citation type="journal article" date="2004" name="Nature">
        <title>Finishing the euchromatic sequence of the human genome.</title>
        <authorList>
            <consortium name="International Human Genome Sequencing Consortium"/>
        </authorList>
    </citation>
    <scope>NUCLEOTIDE SEQUENCE [LARGE SCALE GENOMIC DNA]</scope>
</reference>
<evidence type="ECO:0007829" key="5">
    <source>
        <dbReference type="ProteomicsDB" id="A0A3B3IS88"/>
    </source>
</evidence>
<dbReference type="HGNC" id="HGNC:6947">
    <property type="gene designation" value="MCM4"/>
</dbReference>
<dbReference type="Proteomes" id="UP000005640">
    <property type="component" value="Chromosome 8"/>
</dbReference>
<dbReference type="EMBL" id="AC021236">
    <property type="status" value="NOT_ANNOTATED_CDS"/>
    <property type="molecule type" value="Genomic_DNA"/>
</dbReference>
<reference evidence="2 3" key="1">
    <citation type="journal article" date="2001" name="Nature">
        <title>Initial sequencing and analysis of the human genome.</title>
        <authorList>
            <consortium name="International Human Genome Sequencing Consortium"/>
            <person name="Lander E.S."/>
            <person name="Linton L.M."/>
            <person name="Birren B."/>
            <person name="Nusbaum C."/>
            <person name="Zody M.C."/>
            <person name="Baldwin J."/>
            <person name="Devon K."/>
            <person name="Dewar K."/>
            <person name="Doyle M."/>
            <person name="FitzHugh W."/>
            <person name="Funke R."/>
            <person name="Gage D."/>
            <person name="Harris K."/>
            <person name="Heaford A."/>
            <person name="Howland J."/>
            <person name="Kann L."/>
            <person name="Lehoczky J."/>
            <person name="LeVine R."/>
            <person name="McEwan P."/>
            <person name="McKernan K."/>
            <person name="Meldrim J."/>
            <person name="Mesirov J.P."/>
            <person name="Miranda C."/>
            <person name="Morris W."/>
            <person name="Naylor J."/>
            <person name="Raymond C."/>
            <person name="Rosetti M."/>
            <person name="Santos R."/>
            <person name="Sheridan A."/>
            <person name="Sougnez C."/>
            <person name="Stange-Thomann N."/>
            <person name="Stojanovic N."/>
            <person name="Subramanian A."/>
            <person name="Wyman D."/>
            <person name="Rogers J."/>
            <person name="Sulston J."/>
            <person name="Ainscough R."/>
            <person name="Beck S."/>
            <person name="Bentley D."/>
            <person name="Burton J."/>
            <person name="Clee C."/>
            <person name="Carter N."/>
            <person name="Coulson A."/>
            <person name="Deadman R."/>
            <person name="Deloukas P."/>
            <person name="Dunham A."/>
            <person name="Dunham I."/>
            <person name="Durbin R."/>
            <person name="French L."/>
            <person name="Grafham D."/>
            <person name="Gregory S."/>
            <person name="Hubbard T."/>
            <person name="Humphray S."/>
            <person name="Hunt A."/>
            <person name="Jones M."/>
            <person name="Lloyd C."/>
            <person name="McMurray A."/>
            <person name="Matthews L."/>
            <person name="Mercer S."/>
            <person name="Milne S."/>
            <person name="Mullikin J.C."/>
            <person name="Mungall A."/>
            <person name="Plumb R."/>
            <person name="Ross M."/>
            <person name="Shownkeen R."/>
            <person name="Sims S."/>
            <person name="Waterston R.H."/>
            <person name="Wilson R.K."/>
            <person name="Hillier L.W."/>
            <person name="McPherson J.D."/>
            <person name="Marra M.A."/>
            <person name="Mardis E.R."/>
            <person name="Fulton L.A."/>
            <person name="Chinwalla A.T."/>
            <person name="Pepin K.H."/>
            <person name="Gish W.R."/>
            <person name="Chissoe S.L."/>
            <person name="Wendl M.C."/>
            <person name="Delehaunty K.D."/>
            <person name="Miner T.L."/>
            <person name="Delehaunty A."/>
            <person name="Kramer J.B."/>
            <person name="Cook L.L."/>
            <person name="Fulton R.S."/>
            <person name="Johnson D.L."/>
            <person name="Minx P.J."/>
            <person name="Clifton S.W."/>
            <person name="Hawkins T."/>
            <person name="Branscomb E."/>
            <person name="Predki P."/>
            <person name="Richardson P."/>
            <person name="Wenning S."/>
            <person name="Slezak T."/>
            <person name="Doggett N."/>
            <person name="Cheng J.F."/>
            <person name="Olsen A."/>
            <person name="Lucas S."/>
            <person name="Elkin C."/>
            <person name="Uberbacher E."/>
            <person name="Frazier M."/>
            <person name="Gibbs R.A."/>
            <person name="Muzny D.M."/>
            <person name="Scherer S.E."/>
            <person name="Bouck J.B."/>
            <person name="Sodergren E.J."/>
            <person name="Worley K.C."/>
            <person name="Rives C.M."/>
            <person name="Gorrell J.H."/>
            <person name="Metzker M.L."/>
            <person name="Naylor S.L."/>
            <person name="Kucherlapati R.S."/>
            <person name="Nelson D.L."/>
            <person name="Weinstock G.M."/>
            <person name="Sakaki Y."/>
            <person name="Fujiyama A."/>
            <person name="Hattori M."/>
            <person name="Yada T."/>
            <person name="Toyoda A."/>
            <person name="Itoh T."/>
            <person name="Kawagoe C."/>
            <person name="Watanabe H."/>
            <person name="Totoki Y."/>
            <person name="Taylor T."/>
            <person name="Weissenbach J."/>
            <person name="Heilig R."/>
            <person name="Saurin W."/>
            <person name="Artiguenave F."/>
            <person name="Brottier P."/>
            <person name="Bruls T."/>
            <person name="Pelletier E."/>
            <person name="Robert C."/>
            <person name="Wincker P."/>
            <person name="Smith D.R."/>
            <person name="Doucette-Stamm L."/>
            <person name="Rubenfield M."/>
            <person name="Weinstock K."/>
            <person name="Lee H.M."/>
            <person name="Dubois J."/>
            <person name="Rosenthal A."/>
            <person name="Platzer M."/>
            <person name="Nyakatura G."/>
            <person name="Taudien S."/>
            <person name="Rump A."/>
            <person name="Yang H."/>
            <person name="Yu J."/>
            <person name="Wang J."/>
            <person name="Huang G."/>
            <person name="Gu J."/>
            <person name="Hood L."/>
            <person name="Rowen L."/>
            <person name="Madan A."/>
            <person name="Qin S."/>
            <person name="Davis R.W."/>
            <person name="Federspiel N.A."/>
            <person name="Abola A.P."/>
            <person name="Proctor M.J."/>
            <person name="Myers R.M."/>
            <person name="Schmutz J."/>
            <person name="Dickson M."/>
            <person name="Grimwood J."/>
            <person name="Cox D.R."/>
            <person name="Olson M.V."/>
            <person name="Kaul R."/>
            <person name="Raymond C."/>
            <person name="Shimizu N."/>
            <person name="Kawasaki K."/>
            <person name="Minoshima S."/>
            <person name="Evans G.A."/>
            <person name="Athanasiou M."/>
            <person name="Schultz R."/>
            <person name="Roe B.A."/>
            <person name="Chen F."/>
            <person name="Pan H."/>
            <person name="Ramser J."/>
            <person name="Lehrach H."/>
            <person name="Reinhardt R."/>
            <person name="McCombie W.R."/>
            <person name="de la Bastide M."/>
            <person name="Dedhia N."/>
            <person name="Blocker H."/>
            <person name="Hornischer K."/>
            <person name="Nordsiek G."/>
            <person name="Agarwala R."/>
            <person name="Aravind L."/>
            <person name="Bailey J.A."/>
            <person name="Bateman A."/>
            <person name="Batzoglou S."/>
            <person name="Birney E."/>
            <person name="Bork P."/>
            <person name="Brown D.G."/>
            <person name="Burge C.B."/>
            <person name="Cerutti L."/>
            <person name="Chen H.C."/>
            <person name="Church D."/>
            <person name="Clamp M."/>
            <person name="Copley R.R."/>
            <person name="Doerks T."/>
            <person name="Eddy S.R."/>
            <person name="Eichler E.E."/>
            <person name="Furey T.S."/>
            <person name="Galagan J."/>
            <person name="Gilbert J.G."/>
            <person name="Harmon C."/>
            <person name="Hayashizaki Y."/>
            <person name="Haussler D."/>
            <person name="Hermjakob H."/>
            <person name="Hokamp K."/>
            <person name="Jang W."/>
            <person name="Johnson L.S."/>
            <person name="Jones T.A."/>
            <person name="Kasif S."/>
            <person name="Kaspryzk A."/>
            <person name="Kennedy S."/>
            <person name="Kent W.J."/>
            <person name="Kitts P."/>
            <person name="Koonin E.V."/>
            <person name="Korf I."/>
            <person name="Kulp D."/>
            <person name="Lancet D."/>
            <person name="Lowe T.M."/>
            <person name="McLysaght A."/>
            <person name="Mikkelsen T."/>
            <person name="Moran J.V."/>
            <person name="Mulder N."/>
            <person name="Pollara V.J."/>
            <person name="Ponting C.P."/>
            <person name="Schuler G."/>
            <person name="Schultz J."/>
            <person name="Slater G."/>
            <person name="Smit A.F."/>
            <person name="Stupka E."/>
            <person name="Szustakowski J."/>
            <person name="Thierry-Mieg D."/>
            <person name="Thierry-Mieg J."/>
            <person name="Wagner L."/>
            <person name="Wallis J."/>
            <person name="Wheeler R."/>
            <person name="Williams A."/>
            <person name="Wolf Y.I."/>
            <person name="Wolfe K.H."/>
            <person name="Yang S.P."/>
            <person name="Yeh R.F."/>
            <person name="Collins F."/>
            <person name="Guyer M.S."/>
            <person name="Peterson J."/>
            <person name="Felsenfeld A."/>
            <person name="Wetterstrand K.A."/>
            <person name="Patrinos A."/>
            <person name="Morgan M.J."/>
            <person name="de Jong P."/>
            <person name="Catanese J.J."/>
            <person name="Osoegawa K."/>
            <person name="Shizuya H."/>
            <person name="Choi S."/>
            <person name="Chen Y.J."/>
        </authorList>
    </citation>
    <scope>NUCLEOTIDE SEQUENCE [LARGE SCALE GENOMIC DNA]</scope>
</reference>
<evidence type="ECO:0007829" key="8">
    <source>
        <dbReference type="PubMed" id="22814378"/>
    </source>
</evidence>
<dbReference type="ExpressionAtlas" id="A0A3B3IS88">
    <property type="expression patterns" value="baseline and differential"/>
</dbReference>
<evidence type="ECO:0007829" key="7">
    <source>
        <dbReference type="PubMed" id="21406692"/>
    </source>
</evidence>
<dbReference type="Ensembl" id="ENST00000648519.1">
    <property type="protein sequence ID" value="ENSP00000497176.1"/>
    <property type="gene ID" value="ENSG00000104738.20"/>
</dbReference>
<reference evidence="2 3" key="3">
    <citation type="journal article" date="2006" name="Nature">
        <title>DNA sequence and analysis of human chromosome 8.</title>
        <authorList>
            <person name="Nusbaum C."/>
            <person name="Mikkelsen T.S."/>
            <person name="Zody M.C."/>
            <person name="Asakawa S."/>
            <person name="Taudien S."/>
            <person name="Garber M."/>
            <person name="Kodira C.D."/>
            <person name="Schueler M.G."/>
            <person name="Shimizu A."/>
            <person name="Whittaker C.A."/>
            <person name="Chang J.L."/>
            <person name="Cuomo C.A."/>
            <person name="Dewar K."/>
            <person name="FitzGerald M.G."/>
            <person name="Yang X."/>
            <person name="Allen N.R."/>
            <person name="Anderson S."/>
            <person name="Asakawa T."/>
            <person name="Blechschmidt K."/>
            <person name="Bloom T."/>
            <person name="Borowsky M.L."/>
            <person name="Butler J."/>
            <person name="Cook A."/>
            <person name="Corum B."/>
            <person name="DeArellano K."/>
            <person name="DeCaprio D."/>
            <person name="Dooley K.T."/>
            <person name="Dorris L.III."/>
            <person name="Engels R."/>
            <person name="Glockner G."/>
            <person name="Hafez N."/>
            <person name="Hagopian D.S."/>
            <person name="Hall J.L."/>
            <person name="Ishikawa S.K."/>
            <person name="Jaffe D.B."/>
            <person name="Kamat A."/>
            <person name="Kudoh J."/>
            <person name="Lehmann R."/>
            <person name="Lokitsang T."/>
            <person name="Macdonald P."/>
            <person name="Major J.E."/>
            <person name="Matthews C.D."/>
            <person name="Mauceli E."/>
            <person name="Menzel U."/>
            <person name="Mihalev A.H."/>
            <person name="Minoshima S."/>
            <person name="Murayama Y."/>
            <person name="Naylor J.W."/>
            <person name="Nicol R."/>
            <person name="Nguyen C."/>
            <person name="O'Leary S.B."/>
            <person name="O'Neill K."/>
            <person name="Parker S.C."/>
            <person name="Polley A."/>
            <person name="Raymond C.K."/>
            <person name="Reichwald K."/>
            <person name="Rodriguez J."/>
            <person name="Sasaki T."/>
            <person name="Schilhabel M."/>
            <person name="Siddiqui R."/>
            <person name="Smith C.L."/>
            <person name="Sneddon T.P."/>
            <person name="Talamas J.A."/>
            <person name="Tenzin P."/>
            <person name="Topham K."/>
            <person name="Venkataraman V."/>
            <person name="Wen G."/>
            <person name="Yamazaki S."/>
            <person name="Young S.K."/>
            <person name="Zeng Q."/>
            <person name="Zimmer A.R."/>
            <person name="Rosenthal A."/>
            <person name="Birren B.W."/>
            <person name="Platzer M."/>
            <person name="Shimizu N."/>
            <person name="Lander E.S."/>
        </authorList>
    </citation>
    <scope>NUCLEOTIDE SEQUENCE [LARGE SCALE GENOMIC DNA]</scope>
</reference>
<dbReference type="OrthoDB" id="10251574at2759"/>
<reference evidence="7" key="5">
    <citation type="journal article" date="2011" name="Sci. Signal.">
        <title>System-wide temporal characterization of the proteome and phosphoproteome of human embryonic stem cell differentiation.</title>
        <authorList>
            <person name="Rigbolt K.T."/>
            <person name="Prokhorova T.A."/>
            <person name="Akimov V."/>
            <person name="Henningsen J."/>
            <person name="Johansen P.T."/>
            <person name="Kratchmarova I."/>
            <person name="Kassem M."/>
            <person name="Mann M."/>
            <person name="Olsen J.V."/>
            <person name="Blagoev B."/>
        </authorList>
    </citation>
    <scope>IDENTIFICATION BY MASS SPECTROMETRY [LARGE SCALE ANALYSIS]</scope>
</reference>
<feature type="compositionally biased region" description="Pro residues" evidence="1">
    <location>
        <begin position="28"/>
        <end position="40"/>
    </location>
</feature>
<keyword evidence="4 5" id="KW-1267">Proteomics identification</keyword>
<accession>A0A3B3IS88</accession>
<dbReference type="GeneTree" id="ENSGT01150000286951"/>
<feature type="region of interest" description="Disordered" evidence="1">
    <location>
        <begin position="1"/>
        <end position="44"/>
    </location>
</feature>
<evidence type="ECO:0000313" key="3">
    <source>
        <dbReference type="Proteomes" id="UP000005640"/>
    </source>
</evidence>
<reference evidence="2" key="7">
    <citation type="submission" date="2025-08" db="UniProtKB">
        <authorList>
            <consortium name="Ensembl"/>
        </authorList>
    </citation>
    <scope>IDENTIFICATION</scope>
</reference>
<evidence type="ECO:0000256" key="1">
    <source>
        <dbReference type="SAM" id="MobiDB-lite"/>
    </source>
</evidence>
<evidence type="ECO:0000313" key="2">
    <source>
        <dbReference type="Ensembl" id="ENSP00000497176.1"/>
    </source>
</evidence>